<comment type="caution">
    <text evidence="5">The sequence shown here is derived from an EMBL/GenBank/DDBJ whole genome shotgun (WGS) entry which is preliminary data.</text>
</comment>
<proteinExistence type="predicted"/>
<dbReference type="EMBL" id="JBGBPQ010000015">
    <property type="protein sequence ID" value="KAL1510763.1"/>
    <property type="molecule type" value="Genomic_DNA"/>
</dbReference>
<dbReference type="InterPro" id="IPR009057">
    <property type="entry name" value="Homeodomain-like_sf"/>
</dbReference>
<keyword evidence="2" id="KW-0804">Transcription</keyword>
<evidence type="ECO:0000313" key="6">
    <source>
        <dbReference type="Proteomes" id="UP001515480"/>
    </source>
</evidence>
<feature type="region of interest" description="Disordered" evidence="4">
    <location>
        <begin position="236"/>
        <end position="293"/>
    </location>
</feature>
<evidence type="ECO:0000313" key="5">
    <source>
        <dbReference type="EMBL" id="KAL1510763.1"/>
    </source>
</evidence>
<dbReference type="GO" id="GO:0003677">
    <property type="term" value="F:DNA binding"/>
    <property type="evidence" value="ECO:0007669"/>
    <property type="project" value="InterPro"/>
</dbReference>
<dbReference type="PANTHER" id="PTHR31442">
    <property type="entry name" value="HOMEODOMAIN-LIKE SUPERFAMILY PROTEIN-RELATED"/>
    <property type="match status" value="1"/>
</dbReference>
<feature type="region of interest" description="Disordered" evidence="4">
    <location>
        <begin position="113"/>
        <end position="150"/>
    </location>
</feature>
<evidence type="ECO:0000256" key="1">
    <source>
        <dbReference type="ARBA" id="ARBA00023015"/>
    </source>
</evidence>
<dbReference type="InterPro" id="IPR006447">
    <property type="entry name" value="Myb_dom_plants"/>
</dbReference>
<evidence type="ECO:0000256" key="4">
    <source>
        <dbReference type="SAM" id="MobiDB-lite"/>
    </source>
</evidence>
<evidence type="ECO:0000256" key="2">
    <source>
        <dbReference type="ARBA" id="ARBA00023163"/>
    </source>
</evidence>
<dbReference type="AlphaFoldDB" id="A0AB34IZA9"/>
<organism evidence="5 6">
    <name type="scientific">Prymnesium parvum</name>
    <name type="common">Toxic golden alga</name>
    <dbReference type="NCBI Taxonomy" id="97485"/>
    <lineage>
        <taxon>Eukaryota</taxon>
        <taxon>Haptista</taxon>
        <taxon>Haptophyta</taxon>
        <taxon>Prymnesiophyceae</taxon>
        <taxon>Prymnesiales</taxon>
        <taxon>Prymnesiaceae</taxon>
        <taxon>Prymnesium</taxon>
    </lineage>
</organism>
<keyword evidence="3" id="KW-0539">Nucleus</keyword>
<protein>
    <submittedName>
        <fullName evidence="5">Uncharacterized protein</fullName>
    </submittedName>
</protein>
<name>A0AB34IZA9_PRYPA</name>
<dbReference type="NCBIfam" id="TIGR01557">
    <property type="entry name" value="myb_SHAQKYF"/>
    <property type="match status" value="1"/>
</dbReference>
<feature type="compositionally biased region" description="Pro residues" evidence="4">
    <location>
        <begin position="127"/>
        <end position="138"/>
    </location>
</feature>
<sequence>MMQWAYNDPLGGFDPTAPPSGWEPYGGFHLAGRVPPLISYRDSFGGEAESEGEAERKARFVWTPLMCARFEAAVLKLGVAHARPQAILMLMDCEGEEHAPSRENIKSRLQKYRQRLQKQQERCNRPSPTPSTPPPSSVPPAASLPASGEALATAACDPSRALERNQLNLRAQLDLHVQLTDRMAAQRAAQHGLAQLLHASRSQSLPRPVVQRLSQHVLVHRKLLHHLRSLRRLCEAEQRGDAETPHEPPQAARHEHTSPAPPLRPTPLPLGALPPAVSAVAPPQPHGAAQPLHGGLLHGALGVNGKVSGRGTCSGCAPVGAPIVYQRSSANHEGHALPAAASPAVWQMGRGDGEIRSNGVGMPVRSSGGCGGSGASKLGIPIGNGLGGIARGEIAQAIDLQHGSATGHSSALTRAVVDGFMGGGGRLQPGRPIASVSSVGRMAPEATQGGGLAGSGRCSVDLVGTGSVQRFPLEPRASLYHLTGHPSSEAWP</sequence>
<dbReference type="Gene3D" id="1.10.10.60">
    <property type="entry name" value="Homeodomain-like"/>
    <property type="match status" value="1"/>
</dbReference>
<feature type="compositionally biased region" description="Pro residues" evidence="4">
    <location>
        <begin position="259"/>
        <end position="268"/>
    </location>
</feature>
<accession>A0AB34IZA9</accession>
<keyword evidence="1" id="KW-0805">Transcription regulation</keyword>
<feature type="compositionally biased region" description="Low complexity" evidence="4">
    <location>
        <begin position="269"/>
        <end position="293"/>
    </location>
</feature>
<dbReference type="GO" id="GO:0003700">
    <property type="term" value="F:DNA-binding transcription factor activity"/>
    <property type="evidence" value="ECO:0007669"/>
    <property type="project" value="InterPro"/>
</dbReference>
<dbReference type="PANTHER" id="PTHR31442:SF29">
    <property type="entry name" value="HOMEODOMAIN-LIKE SUPERFAMILY PROTEIN"/>
    <property type="match status" value="1"/>
</dbReference>
<dbReference type="SUPFAM" id="SSF46689">
    <property type="entry name" value="Homeodomain-like"/>
    <property type="match status" value="1"/>
</dbReference>
<reference evidence="5 6" key="1">
    <citation type="journal article" date="2024" name="Science">
        <title>Giant polyketide synthase enzymes in the biosynthesis of giant marine polyether toxins.</title>
        <authorList>
            <person name="Fallon T.R."/>
            <person name="Shende V.V."/>
            <person name="Wierzbicki I.H."/>
            <person name="Pendleton A.L."/>
            <person name="Watervoot N.F."/>
            <person name="Auber R.P."/>
            <person name="Gonzalez D.J."/>
            <person name="Wisecaver J.H."/>
            <person name="Moore B.S."/>
        </authorList>
    </citation>
    <scope>NUCLEOTIDE SEQUENCE [LARGE SCALE GENOMIC DNA]</scope>
    <source>
        <strain evidence="5 6">12B1</strain>
    </source>
</reference>
<evidence type="ECO:0000256" key="3">
    <source>
        <dbReference type="ARBA" id="ARBA00023242"/>
    </source>
</evidence>
<dbReference type="Proteomes" id="UP001515480">
    <property type="component" value="Unassembled WGS sequence"/>
</dbReference>
<gene>
    <name evidence="5" type="ORF">AB1Y20_007050</name>
</gene>
<dbReference type="InterPro" id="IPR044841">
    <property type="entry name" value="LUX/BOA-like"/>
</dbReference>
<feature type="compositionally biased region" description="Basic and acidic residues" evidence="4">
    <location>
        <begin position="236"/>
        <end position="257"/>
    </location>
</feature>
<keyword evidence="6" id="KW-1185">Reference proteome</keyword>